<dbReference type="Proteomes" id="UP000799778">
    <property type="component" value="Unassembled WGS sequence"/>
</dbReference>
<dbReference type="GeneID" id="54288801"/>
<feature type="compositionally biased region" description="Polar residues" evidence="1">
    <location>
        <begin position="67"/>
        <end position="79"/>
    </location>
</feature>
<evidence type="ECO:0000256" key="1">
    <source>
        <dbReference type="SAM" id="MobiDB-lite"/>
    </source>
</evidence>
<name>A0A6A5X826_9PLEO</name>
<protein>
    <recommendedName>
        <fullName evidence="4">F-box domain-containing protein</fullName>
    </recommendedName>
</protein>
<dbReference type="PANTHER" id="PTHR38790:SF9">
    <property type="entry name" value="F-BOX DOMAIN-CONTAINING PROTEIN"/>
    <property type="match status" value="1"/>
</dbReference>
<feature type="region of interest" description="Disordered" evidence="1">
    <location>
        <begin position="1"/>
        <end position="129"/>
    </location>
</feature>
<evidence type="ECO:0000313" key="3">
    <source>
        <dbReference type="Proteomes" id="UP000799778"/>
    </source>
</evidence>
<feature type="compositionally biased region" description="Acidic residues" evidence="1">
    <location>
        <begin position="81"/>
        <end position="93"/>
    </location>
</feature>
<proteinExistence type="predicted"/>
<feature type="compositionally biased region" description="Low complexity" evidence="1">
    <location>
        <begin position="19"/>
        <end position="29"/>
    </location>
</feature>
<dbReference type="RefSeq" id="XP_033377388.1">
    <property type="nucleotide sequence ID" value="XM_033531404.1"/>
</dbReference>
<evidence type="ECO:0008006" key="4">
    <source>
        <dbReference type="Google" id="ProtNLM"/>
    </source>
</evidence>
<feature type="compositionally biased region" description="Acidic residues" evidence="1">
    <location>
        <begin position="100"/>
        <end position="120"/>
    </location>
</feature>
<sequence length="394" mass="45055">MAPRRDDRGAPQALRRSARIAAKARSSVSGHVQEQSTEDEKQGPKSVGGDVTPTVEVSNDEVVIVDHQQTVSNATSSGEDVSMEDAGSDEDEGAVAADESFQDEDSIGAEEDEQSAEVEELSNQPHESKRCRFLELPRELRDEIYGYLVGKNRDRRGSYYERLYRHSVGMVPRPPPKCPLQPRRASLDGSTRFLRTNRQIFEEGKAILYSQHFFVIRMNIFCENLMPVLWVTEYSRKFRKMNRGFWELYSIKNLVIIINNTDDDVSGSGGSISDGKFYYCSQWDQLLSMKSLRTLRIAIEAHSYRWDDHGYAEDFPGRNPRKILWYRQIMRNLVAAIPKHVQSIKFGFDDFEEDDDDYYYNDVGMVPGSILRATYEEFKHLQGTDAAAICPDKD</sequence>
<evidence type="ECO:0000313" key="2">
    <source>
        <dbReference type="EMBL" id="KAF2009049.1"/>
    </source>
</evidence>
<dbReference type="PANTHER" id="PTHR38790">
    <property type="entry name" value="2EXR DOMAIN-CONTAINING PROTEIN-RELATED"/>
    <property type="match status" value="1"/>
</dbReference>
<gene>
    <name evidence="2" type="ORF">BU24DRAFT_455958</name>
</gene>
<accession>A0A6A5X826</accession>
<dbReference type="EMBL" id="ML978080">
    <property type="protein sequence ID" value="KAF2009049.1"/>
    <property type="molecule type" value="Genomic_DNA"/>
</dbReference>
<keyword evidence="3" id="KW-1185">Reference proteome</keyword>
<organism evidence="2 3">
    <name type="scientific">Aaosphaeria arxii CBS 175.79</name>
    <dbReference type="NCBI Taxonomy" id="1450172"/>
    <lineage>
        <taxon>Eukaryota</taxon>
        <taxon>Fungi</taxon>
        <taxon>Dikarya</taxon>
        <taxon>Ascomycota</taxon>
        <taxon>Pezizomycotina</taxon>
        <taxon>Dothideomycetes</taxon>
        <taxon>Pleosporomycetidae</taxon>
        <taxon>Pleosporales</taxon>
        <taxon>Pleosporales incertae sedis</taxon>
        <taxon>Aaosphaeria</taxon>
    </lineage>
</organism>
<dbReference type="AlphaFoldDB" id="A0A6A5X826"/>
<reference evidence="2" key="1">
    <citation type="journal article" date="2020" name="Stud. Mycol.">
        <title>101 Dothideomycetes genomes: a test case for predicting lifestyles and emergence of pathogens.</title>
        <authorList>
            <person name="Haridas S."/>
            <person name="Albert R."/>
            <person name="Binder M."/>
            <person name="Bloem J."/>
            <person name="Labutti K."/>
            <person name="Salamov A."/>
            <person name="Andreopoulos B."/>
            <person name="Baker S."/>
            <person name="Barry K."/>
            <person name="Bills G."/>
            <person name="Bluhm B."/>
            <person name="Cannon C."/>
            <person name="Castanera R."/>
            <person name="Culley D."/>
            <person name="Daum C."/>
            <person name="Ezra D."/>
            <person name="Gonzalez J."/>
            <person name="Henrissat B."/>
            <person name="Kuo A."/>
            <person name="Liang C."/>
            <person name="Lipzen A."/>
            <person name="Lutzoni F."/>
            <person name="Magnuson J."/>
            <person name="Mondo S."/>
            <person name="Nolan M."/>
            <person name="Ohm R."/>
            <person name="Pangilinan J."/>
            <person name="Park H.-J."/>
            <person name="Ramirez L."/>
            <person name="Alfaro M."/>
            <person name="Sun H."/>
            <person name="Tritt A."/>
            <person name="Yoshinaga Y."/>
            <person name="Zwiers L.-H."/>
            <person name="Turgeon B."/>
            <person name="Goodwin S."/>
            <person name="Spatafora J."/>
            <person name="Crous P."/>
            <person name="Grigoriev I."/>
        </authorList>
    </citation>
    <scope>NUCLEOTIDE SEQUENCE</scope>
    <source>
        <strain evidence="2">CBS 175.79</strain>
    </source>
</reference>
<dbReference type="OrthoDB" id="5229512at2759"/>